<dbReference type="InterPro" id="IPR023365">
    <property type="entry name" value="Sortase_dom-sf"/>
</dbReference>
<gene>
    <name evidence="3" type="ORF">US62_C0015G0005</name>
</gene>
<keyword evidence="2" id="KW-1133">Transmembrane helix</keyword>
<evidence type="ECO:0000256" key="1">
    <source>
        <dbReference type="ARBA" id="ARBA00022801"/>
    </source>
</evidence>
<proteinExistence type="predicted"/>
<keyword evidence="2" id="KW-0472">Membrane</keyword>
<organism evidence="3 4">
    <name type="scientific">Candidatus Woesebacteria bacterium GW2011_GWA1_37_8</name>
    <dbReference type="NCBI Taxonomy" id="1618546"/>
    <lineage>
        <taxon>Bacteria</taxon>
        <taxon>Candidatus Woeseibacteriota</taxon>
    </lineage>
</organism>
<dbReference type="NCBIfam" id="TIGR01076">
    <property type="entry name" value="sortase_fam"/>
    <property type="match status" value="1"/>
</dbReference>
<protein>
    <submittedName>
        <fullName evidence="3">Peptidase C60 sortase A and B</fullName>
    </submittedName>
</protein>
<dbReference type="EMBL" id="LBTR01000015">
    <property type="protein sequence ID" value="KKQ45424.1"/>
    <property type="molecule type" value="Genomic_DNA"/>
</dbReference>
<reference evidence="3 4" key="1">
    <citation type="journal article" date="2015" name="Nature">
        <title>rRNA introns, odd ribosomes, and small enigmatic genomes across a large radiation of phyla.</title>
        <authorList>
            <person name="Brown C.T."/>
            <person name="Hug L.A."/>
            <person name="Thomas B.C."/>
            <person name="Sharon I."/>
            <person name="Castelle C.J."/>
            <person name="Singh A."/>
            <person name="Wilkins M.J."/>
            <person name="Williams K.H."/>
            <person name="Banfield J.F."/>
        </authorList>
    </citation>
    <scope>NUCLEOTIDE SEQUENCE [LARGE SCALE GENOMIC DNA]</scope>
</reference>
<dbReference type="SUPFAM" id="SSF63817">
    <property type="entry name" value="Sortase"/>
    <property type="match status" value="1"/>
</dbReference>
<name>A0A0G0K8G3_9BACT</name>
<comment type="caution">
    <text evidence="3">The sequence shown here is derived from an EMBL/GenBank/DDBJ whole genome shotgun (WGS) entry which is preliminary data.</text>
</comment>
<evidence type="ECO:0000313" key="4">
    <source>
        <dbReference type="Proteomes" id="UP000034603"/>
    </source>
</evidence>
<keyword evidence="2" id="KW-0812">Transmembrane</keyword>
<dbReference type="InterPro" id="IPR005754">
    <property type="entry name" value="Sortase"/>
</dbReference>
<feature type="transmembrane region" description="Helical" evidence="2">
    <location>
        <begin position="12"/>
        <end position="31"/>
    </location>
</feature>
<sequence>MLAKFFGKIRRLSGVFLILAGVFFLLVAAFVKNYSEKVLSFSTPDGGEEAVSKAAKVKEIYIESLNIKLPITESKIENGIWQVSQDGASHLDISANPGEGGNIVLYGHNKANLFGRLTRIKIGQVVELKDEFGITHKYSVESTTTVTPDQIDYVLPKNTETLTFYTCVGFMDSKRFIVTAKPI</sequence>
<dbReference type="Gene3D" id="2.40.260.10">
    <property type="entry name" value="Sortase"/>
    <property type="match status" value="1"/>
</dbReference>
<dbReference type="AlphaFoldDB" id="A0A0G0K8G3"/>
<dbReference type="GO" id="GO:0016787">
    <property type="term" value="F:hydrolase activity"/>
    <property type="evidence" value="ECO:0007669"/>
    <property type="project" value="UniProtKB-KW"/>
</dbReference>
<dbReference type="Proteomes" id="UP000034603">
    <property type="component" value="Unassembled WGS sequence"/>
</dbReference>
<keyword evidence="1" id="KW-0378">Hydrolase</keyword>
<accession>A0A0G0K8G3</accession>
<evidence type="ECO:0000256" key="2">
    <source>
        <dbReference type="SAM" id="Phobius"/>
    </source>
</evidence>
<evidence type="ECO:0000313" key="3">
    <source>
        <dbReference type="EMBL" id="KKQ45424.1"/>
    </source>
</evidence>
<dbReference type="Pfam" id="PF04203">
    <property type="entry name" value="Sortase"/>
    <property type="match status" value="1"/>
</dbReference>